<evidence type="ECO:0000313" key="8">
    <source>
        <dbReference type="EMBL" id="CAI8051229.1"/>
    </source>
</evidence>
<name>A0AA35TP52_GEOBA</name>
<dbReference type="Pfam" id="PF04068">
    <property type="entry name" value="Fer4_RLI"/>
    <property type="match status" value="1"/>
</dbReference>
<evidence type="ECO:0000259" key="6">
    <source>
        <dbReference type="Pfam" id="PF04034"/>
    </source>
</evidence>
<sequence>MWDLGHCDPKKCSGRRLVRKGFVRQLSLGQRFRGVVLSPDAQLSLSPADREVVASCGVAVIDCSWAKLEETPFSKMRGAHPRLLPFLVAANPINYGRPCKLSCVEAFASALIITGFRELAERVLTVYFKWGHGFLSLNSDLLEAYSRCVDGCEVVRVQQRWLEEAHRERQSQRESEH</sequence>
<evidence type="ECO:0000313" key="9">
    <source>
        <dbReference type="Proteomes" id="UP001174909"/>
    </source>
</evidence>
<dbReference type="GO" id="GO:0106388">
    <property type="term" value="F:rRNA small subunit aminocarboxypropyltransferase activity"/>
    <property type="evidence" value="ECO:0007669"/>
    <property type="project" value="InterPro"/>
</dbReference>
<dbReference type="NCBIfam" id="NF002621">
    <property type="entry name" value="PRK02287.1"/>
    <property type="match status" value="1"/>
</dbReference>
<dbReference type="PANTHER" id="PTHR20426:SF0">
    <property type="entry name" value="18S RRNA AMINOCARBOXYPROPYLTRANSFERASE"/>
    <property type="match status" value="1"/>
</dbReference>
<protein>
    <submittedName>
        <fullName evidence="8">18S rRNA aminocarboxypropyltransferase</fullName>
    </submittedName>
</protein>
<dbReference type="EMBL" id="CASHTH010003912">
    <property type="protein sequence ID" value="CAI8051229.1"/>
    <property type="molecule type" value="Genomic_DNA"/>
</dbReference>
<evidence type="ECO:0000259" key="7">
    <source>
        <dbReference type="Pfam" id="PF04068"/>
    </source>
</evidence>
<dbReference type="PANTHER" id="PTHR20426">
    <property type="entry name" value="RIBOSOME BIOGENESIS PROTEIN TSR3 HOMOLOG"/>
    <property type="match status" value="1"/>
</dbReference>
<keyword evidence="3" id="KW-0698">rRNA processing</keyword>
<reference evidence="8" key="1">
    <citation type="submission" date="2023-03" db="EMBL/GenBank/DDBJ databases">
        <authorList>
            <person name="Steffen K."/>
            <person name="Cardenas P."/>
        </authorList>
    </citation>
    <scope>NUCLEOTIDE SEQUENCE</scope>
</reference>
<proteinExistence type="inferred from homology"/>
<organism evidence="8 9">
    <name type="scientific">Geodia barretti</name>
    <name type="common">Barrett's horny sponge</name>
    <dbReference type="NCBI Taxonomy" id="519541"/>
    <lineage>
        <taxon>Eukaryota</taxon>
        <taxon>Metazoa</taxon>
        <taxon>Porifera</taxon>
        <taxon>Demospongiae</taxon>
        <taxon>Heteroscleromorpha</taxon>
        <taxon>Tetractinellida</taxon>
        <taxon>Astrophorina</taxon>
        <taxon>Geodiidae</taxon>
        <taxon>Geodia</taxon>
    </lineage>
</organism>
<feature type="non-terminal residue" evidence="8">
    <location>
        <position position="177"/>
    </location>
</feature>
<gene>
    <name evidence="8" type="ORF">GBAR_LOCUS28059</name>
</gene>
<dbReference type="InterPro" id="IPR022968">
    <property type="entry name" value="Tsr3-like"/>
</dbReference>
<evidence type="ECO:0000256" key="3">
    <source>
        <dbReference type="ARBA" id="ARBA00022552"/>
    </source>
</evidence>
<dbReference type="InterPro" id="IPR007177">
    <property type="entry name" value="Tsr3_C"/>
</dbReference>
<keyword evidence="2" id="KW-0690">Ribosome biogenesis</keyword>
<keyword evidence="9" id="KW-1185">Reference proteome</keyword>
<evidence type="ECO:0000256" key="2">
    <source>
        <dbReference type="ARBA" id="ARBA00022517"/>
    </source>
</evidence>
<accession>A0AA35TP52</accession>
<dbReference type="HAMAP" id="MF_01116">
    <property type="entry name" value="TSR3"/>
    <property type="match status" value="1"/>
</dbReference>
<evidence type="ECO:0000256" key="4">
    <source>
        <dbReference type="ARBA" id="ARBA00022679"/>
    </source>
</evidence>
<evidence type="ECO:0000256" key="5">
    <source>
        <dbReference type="ARBA" id="ARBA00022691"/>
    </source>
</evidence>
<keyword evidence="5" id="KW-0949">S-adenosyl-L-methionine</keyword>
<comment type="caution">
    <text evidence="8">The sequence shown here is derived from an EMBL/GenBank/DDBJ whole genome shotgun (WGS) entry which is preliminary data.</text>
</comment>
<dbReference type="Pfam" id="PF04034">
    <property type="entry name" value="Ribo_biogen_C"/>
    <property type="match status" value="1"/>
</dbReference>
<dbReference type="AlphaFoldDB" id="A0AA35TP52"/>
<dbReference type="GO" id="GO:0030490">
    <property type="term" value="P:maturation of SSU-rRNA"/>
    <property type="evidence" value="ECO:0007669"/>
    <property type="project" value="TreeGrafter"/>
</dbReference>
<evidence type="ECO:0000256" key="1">
    <source>
        <dbReference type="ARBA" id="ARBA00022490"/>
    </source>
</evidence>
<keyword evidence="4" id="KW-0808">Transferase</keyword>
<dbReference type="Proteomes" id="UP001174909">
    <property type="component" value="Unassembled WGS sequence"/>
</dbReference>
<dbReference type="InterPro" id="IPR007209">
    <property type="entry name" value="RNaseL-inhib-like_metal-bd_dom"/>
</dbReference>
<feature type="domain" description="RNase L inhibitor RLI-like possible metal-binding" evidence="7">
    <location>
        <begin position="1"/>
        <end position="31"/>
    </location>
</feature>
<feature type="domain" description="16S/18S rRNA aminocarboxypropyltransferase Tsr3 C-terminal" evidence="6">
    <location>
        <begin position="35"/>
        <end position="162"/>
    </location>
</feature>
<keyword evidence="1" id="KW-0963">Cytoplasm</keyword>